<dbReference type="InterPro" id="IPR036390">
    <property type="entry name" value="WH_DNA-bd_sf"/>
</dbReference>
<proteinExistence type="predicted"/>
<dbReference type="SUPFAM" id="SSF48008">
    <property type="entry name" value="GntR ligand-binding domain-like"/>
    <property type="match status" value="1"/>
</dbReference>
<dbReference type="Gene3D" id="1.20.120.530">
    <property type="entry name" value="GntR ligand-binding domain-like"/>
    <property type="match status" value="1"/>
</dbReference>
<feature type="domain" description="HTH gntR-type" evidence="4">
    <location>
        <begin position="19"/>
        <end position="86"/>
    </location>
</feature>
<dbReference type="PROSITE" id="PS50949">
    <property type="entry name" value="HTH_GNTR"/>
    <property type="match status" value="1"/>
</dbReference>
<reference evidence="5 6" key="2">
    <citation type="journal article" date="2009" name="Genome Res.">
        <title>Ortho-proteogenomics: multiple proteomes investigation through orthology and a new MS-based protocol.</title>
        <authorList>
            <person name="Gallien S."/>
            <person name="Perrodou E."/>
            <person name="Carapito C."/>
            <person name="Deshayes C."/>
            <person name="Reyrat J.M."/>
            <person name="Van Dorsselaer A."/>
            <person name="Poch O."/>
            <person name="Schaeffer C."/>
            <person name="Lecompte O."/>
        </authorList>
    </citation>
    <scope>NUCLEOTIDE SEQUENCE [LARGE SCALE GENOMIC DNA]</scope>
    <source>
        <strain evidence="6">ATCC 700084 / mc(2)155</strain>
    </source>
</reference>
<dbReference type="PANTHER" id="PTHR43537:SF5">
    <property type="entry name" value="UXU OPERON TRANSCRIPTIONAL REGULATOR"/>
    <property type="match status" value="1"/>
</dbReference>
<evidence type="ECO:0000256" key="3">
    <source>
        <dbReference type="ARBA" id="ARBA00023163"/>
    </source>
</evidence>
<keyword evidence="1" id="KW-0805">Transcription regulation</keyword>
<dbReference type="AlphaFoldDB" id="I7G4A9"/>
<dbReference type="SMART" id="SM00895">
    <property type="entry name" value="FCD"/>
    <property type="match status" value="1"/>
</dbReference>
<dbReference type="InterPro" id="IPR008920">
    <property type="entry name" value="TF_FadR/GntR_C"/>
</dbReference>
<dbReference type="Gene3D" id="1.10.10.10">
    <property type="entry name" value="Winged helix-like DNA-binding domain superfamily/Winged helix DNA-binding domain"/>
    <property type="match status" value="1"/>
</dbReference>
<name>I7G4A9_MYCS2</name>
<dbReference type="PATRIC" id="fig|246196.56.peg.4058"/>
<dbReference type="Pfam" id="PF00392">
    <property type="entry name" value="GntR"/>
    <property type="match status" value="1"/>
</dbReference>
<dbReference type="GO" id="GO:0003700">
    <property type="term" value="F:DNA-binding transcription factor activity"/>
    <property type="evidence" value="ECO:0007669"/>
    <property type="project" value="InterPro"/>
</dbReference>
<dbReference type="SUPFAM" id="SSF46785">
    <property type="entry name" value="Winged helix' DNA-binding domain"/>
    <property type="match status" value="1"/>
</dbReference>
<dbReference type="PRINTS" id="PR00035">
    <property type="entry name" value="HTHGNTR"/>
</dbReference>
<reference evidence="5 6" key="1">
    <citation type="journal article" date="2007" name="Genome Biol.">
        <title>Interrupted coding sequences in Mycobacterium smegmatis: authentic mutations or sequencing errors?</title>
        <authorList>
            <person name="Deshayes C."/>
            <person name="Perrodou E."/>
            <person name="Gallien S."/>
            <person name="Euphrasie D."/>
            <person name="Schaeffer C."/>
            <person name="Van-Dorsselaer A."/>
            <person name="Poch O."/>
            <person name="Lecompte O."/>
            <person name="Reyrat J.M."/>
        </authorList>
    </citation>
    <scope>NUCLEOTIDE SEQUENCE [LARGE SCALE GENOMIC DNA]</scope>
    <source>
        <strain evidence="6">ATCC 700084 / mc(2)155</strain>
    </source>
</reference>
<evidence type="ECO:0000259" key="4">
    <source>
        <dbReference type="PROSITE" id="PS50949"/>
    </source>
</evidence>
<protein>
    <submittedName>
        <fullName evidence="5">GntR family transcriptional regulator</fullName>
    </submittedName>
</protein>
<dbReference type="Pfam" id="PF07729">
    <property type="entry name" value="FCD"/>
    <property type="match status" value="1"/>
</dbReference>
<keyword evidence="2" id="KW-0238">DNA-binding</keyword>
<evidence type="ECO:0000313" key="5">
    <source>
        <dbReference type="EMBL" id="AFP40417.1"/>
    </source>
</evidence>
<dbReference type="SMART" id="SM00345">
    <property type="entry name" value="HTH_GNTR"/>
    <property type="match status" value="1"/>
</dbReference>
<evidence type="ECO:0000313" key="6">
    <source>
        <dbReference type="Proteomes" id="UP000006158"/>
    </source>
</evidence>
<dbReference type="KEGG" id="msg:MSMEI_3959"/>
<gene>
    <name evidence="5" type="ordered locus">MSMEI_3959</name>
</gene>
<evidence type="ECO:0000256" key="1">
    <source>
        <dbReference type="ARBA" id="ARBA00023015"/>
    </source>
</evidence>
<dbReference type="InterPro" id="IPR000524">
    <property type="entry name" value="Tscrpt_reg_HTH_GntR"/>
</dbReference>
<dbReference type="PANTHER" id="PTHR43537">
    <property type="entry name" value="TRANSCRIPTIONAL REGULATOR, GNTR FAMILY"/>
    <property type="match status" value="1"/>
</dbReference>
<dbReference type="GO" id="GO:0003677">
    <property type="term" value="F:DNA binding"/>
    <property type="evidence" value="ECO:0007669"/>
    <property type="project" value="UniProtKB-KW"/>
</dbReference>
<accession>I7G4A9</accession>
<dbReference type="InterPro" id="IPR011711">
    <property type="entry name" value="GntR_C"/>
</dbReference>
<dbReference type="Proteomes" id="UP000006158">
    <property type="component" value="Chromosome"/>
</dbReference>
<dbReference type="CDD" id="cd07377">
    <property type="entry name" value="WHTH_GntR"/>
    <property type="match status" value="1"/>
</dbReference>
<dbReference type="EMBL" id="CP001663">
    <property type="protein sequence ID" value="AFP40417.1"/>
    <property type="molecule type" value="Genomic_DNA"/>
</dbReference>
<keyword evidence="3" id="KW-0804">Transcription</keyword>
<organism evidence="5 6">
    <name type="scientific">Mycolicibacterium smegmatis (strain ATCC 700084 / mc(2)155)</name>
    <name type="common">Mycobacterium smegmatis</name>
    <dbReference type="NCBI Taxonomy" id="246196"/>
    <lineage>
        <taxon>Bacteria</taxon>
        <taxon>Bacillati</taxon>
        <taxon>Actinomycetota</taxon>
        <taxon>Actinomycetes</taxon>
        <taxon>Mycobacteriales</taxon>
        <taxon>Mycobacteriaceae</taxon>
        <taxon>Mycolicibacterium</taxon>
    </lineage>
</organism>
<sequence>MLTLGVDVAAGALRAAQRLRLKDDVLAVLRDAIIAGKFAPGERLNEKDLAEQLGTSRGPIRDSLAALAHEGLVVHEPHKGARVPLLDKADIEDVYTLRVALETLAARTAVERARAADFDALDHALSDLAKAFEKGDRRGITDADLRFHDAFYQAAHHDRLSVAWRTVRSQVALCLFSRNTVSATSREIVVDEHVHLLDLLRTRSESALVDAVRAHIETAYQRLVASYD</sequence>
<dbReference type="InterPro" id="IPR036388">
    <property type="entry name" value="WH-like_DNA-bd_sf"/>
</dbReference>
<evidence type="ECO:0000256" key="2">
    <source>
        <dbReference type="ARBA" id="ARBA00023125"/>
    </source>
</evidence>